<evidence type="ECO:0000259" key="3">
    <source>
        <dbReference type="Pfam" id="PF14402"/>
    </source>
</evidence>
<organism evidence="4 5">
    <name type="scientific">Candidatus Scatocola faecipullorum</name>
    <dbReference type="NCBI Taxonomy" id="2840917"/>
    <lineage>
        <taxon>Bacteria</taxon>
        <taxon>Pseudomonadati</taxon>
        <taxon>Pseudomonadota</taxon>
        <taxon>Alphaproteobacteria</taxon>
        <taxon>Rhodospirillales</taxon>
        <taxon>Rhodospirillaceae</taxon>
        <taxon>Rhodospirillaceae incertae sedis</taxon>
        <taxon>Candidatus Scatocola</taxon>
    </lineage>
</organism>
<keyword evidence="1" id="KW-1133">Transmembrane helix</keyword>
<proteinExistence type="predicted"/>
<evidence type="ECO:0000256" key="1">
    <source>
        <dbReference type="SAM" id="Phobius"/>
    </source>
</evidence>
<protein>
    <submittedName>
        <fullName evidence="4">UUP1 family membrane protein</fullName>
    </submittedName>
</protein>
<feature type="transmembrane region" description="Helical" evidence="1">
    <location>
        <begin position="411"/>
        <end position="431"/>
    </location>
</feature>
<evidence type="ECO:0000313" key="4">
    <source>
        <dbReference type="EMBL" id="HIU53749.1"/>
    </source>
</evidence>
<dbReference type="AlphaFoldDB" id="A0A9D1SAZ2"/>
<reference evidence="4" key="2">
    <citation type="journal article" date="2021" name="PeerJ">
        <title>Extensive microbial diversity within the chicken gut microbiome revealed by metagenomics and culture.</title>
        <authorList>
            <person name="Gilroy R."/>
            <person name="Ravi A."/>
            <person name="Getino M."/>
            <person name="Pursley I."/>
            <person name="Horton D.L."/>
            <person name="Alikhan N.F."/>
            <person name="Baker D."/>
            <person name="Gharbi K."/>
            <person name="Hall N."/>
            <person name="Watson M."/>
            <person name="Adriaenssens E.M."/>
            <person name="Foster-Nyarko E."/>
            <person name="Jarju S."/>
            <person name="Secka A."/>
            <person name="Antonio M."/>
            <person name="Oren A."/>
            <person name="Chaudhuri R.R."/>
            <person name="La Ragione R."/>
            <person name="Hildebrand F."/>
            <person name="Pallen M.J."/>
        </authorList>
    </citation>
    <scope>NUCLEOTIDE SEQUENCE</scope>
    <source>
        <strain evidence="4">ChiW3-316</strain>
    </source>
</reference>
<dbReference type="Pfam" id="PF14402">
    <property type="entry name" value="7TM_transglut"/>
    <property type="match status" value="1"/>
</dbReference>
<dbReference type="Pfam" id="PF14400">
    <property type="entry name" value="Transglut_i_TM"/>
    <property type="match status" value="1"/>
</dbReference>
<feature type="transmembrane region" description="Helical" evidence="1">
    <location>
        <begin position="386"/>
        <end position="404"/>
    </location>
</feature>
<reference evidence="4" key="1">
    <citation type="submission" date="2020-10" db="EMBL/GenBank/DDBJ databases">
        <authorList>
            <person name="Gilroy R."/>
        </authorList>
    </citation>
    <scope>NUCLEOTIDE SEQUENCE</scope>
    <source>
        <strain evidence="4">ChiW3-316</strain>
    </source>
</reference>
<evidence type="ECO:0000259" key="2">
    <source>
        <dbReference type="Pfam" id="PF14400"/>
    </source>
</evidence>
<feature type="transmembrane region" description="Helical" evidence="1">
    <location>
        <begin position="318"/>
        <end position="336"/>
    </location>
</feature>
<dbReference type="InterPro" id="IPR025840">
    <property type="entry name" value="7TM_transglut"/>
</dbReference>
<feature type="transmembrane region" description="Helical" evidence="1">
    <location>
        <begin position="348"/>
        <end position="374"/>
    </location>
</feature>
<gene>
    <name evidence="4" type="ORF">IAD20_06680</name>
</gene>
<name>A0A9D1SAZ2_9PROT</name>
<feature type="transmembrane region" description="Helical" evidence="1">
    <location>
        <begin position="451"/>
        <end position="469"/>
    </location>
</feature>
<evidence type="ECO:0000313" key="5">
    <source>
        <dbReference type="Proteomes" id="UP000824107"/>
    </source>
</evidence>
<dbReference type="InterPro" id="IPR025838">
    <property type="entry name" value="Transglut_i_TM"/>
</dbReference>
<feature type="domain" description="Inactive transglutaminase fused to 7 transmembrane helices" evidence="2">
    <location>
        <begin position="29"/>
        <end position="177"/>
    </location>
</feature>
<sequence length="511" mass="57295">MLKKFVSVRKILTLGLVLSMLFAAYSIYYKTKDWGFTFIPKQTTKVWTIEAHVSFEPNGDPIKVSIATPTISDDFKILDEDIVAPKYKVQKQAKQNRVILTSDNLEAEQNIYYRVLLFDNEDTRGKTAAPVPPKPEKPIFDAQMTATAEKLMQQAEAMPGDEVQKVIRLFNQTPPDSTVVAFLPMKKTPKDVLNAIRTLLDFKGIPNRTARGIRLEEDKQSFTADLMLEAYADGVWKLYNIETGKKGKPENFVLFQRGGESLIDVEGGNNSTIKFSVMKSITSSLSLAGKRAKLANQETSFGFSVFNLPLNEQNTIKWLTIFPLAILVIVLIRNVVGILTMGTFTPMLIALALVKTGLVPGLICFSIILAVGLLLRSVLSRLNLLLVPRISAVVIFVILMMQLMTILGYRFSVDIGLSAVFFPIIIMAWIIERASITWEEEGSSNALREVFFSVIAAIITYAIISNEVIRHIMFVFNELNLVILFIVMLLGTYTGYRLTELKRFAPLVKDK</sequence>
<accession>A0A9D1SAZ2</accession>
<feature type="transmembrane region" description="Helical" evidence="1">
    <location>
        <begin position="481"/>
        <end position="499"/>
    </location>
</feature>
<keyword evidence="1" id="KW-0812">Transmembrane</keyword>
<feature type="domain" description="7 transmembrane helices usually fused to an inactive transglutaminase" evidence="3">
    <location>
        <begin position="261"/>
        <end position="507"/>
    </location>
</feature>
<dbReference type="Proteomes" id="UP000824107">
    <property type="component" value="Unassembled WGS sequence"/>
</dbReference>
<keyword evidence="1" id="KW-0472">Membrane</keyword>
<comment type="caution">
    <text evidence="4">The sequence shown here is derived from an EMBL/GenBank/DDBJ whole genome shotgun (WGS) entry which is preliminary data.</text>
</comment>
<dbReference type="EMBL" id="DVNC01000045">
    <property type="protein sequence ID" value="HIU53749.1"/>
    <property type="molecule type" value="Genomic_DNA"/>
</dbReference>